<keyword evidence="1" id="KW-0472">Membrane</keyword>
<keyword evidence="1" id="KW-0812">Transmembrane</keyword>
<name>A0A9E7MUJ0_9CAUD</name>
<proteinExistence type="predicted"/>
<dbReference type="Proteomes" id="UP001056883">
    <property type="component" value="Segment"/>
</dbReference>
<gene>
    <name evidence="2" type="ORF">PLUTO_00510</name>
</gene>
<organism evidence="2 3">
    <name type="scientific">Luteibacter phage vB_LflM-Pluto</name>
    <dbReference type="NCBI Taxonomy" id="2948611"/>
    <lineage>
        <taxon>Viruses</taxon>
        <taxon>Duplodnaviria</taxon>
        <taxon>Heunggongvirae</taxon>
        <taxon>Uroviricota</taxon>
        <taxon>Caudoviricetes</taxon>
        <taxon>Lindbergviridae</taxon>
        <taxon>Plutovirus</taxon>
        <taxon>Plutovirus pluto</taxon>
    </lineage>
</organism>
<sequence>MTLLLSLLDKFKWPLIALLLALGIYVYALNAGERRVQEKWDASVAEQNKAQQFRDVQGTATTTQVETKIVHDIQVVREKGDTIVKEVTKYVTPADDARCVLNNGFVRVHDAAAQGEPLDAPEDSDGAGSDVVPSQAVAVVANNYKLCRADQVKLTGLQEWICKKAVIDGSPVDASWNCGRFSAAGSP</sequence>
<dbReference type="EMBL" id="ON529861">
    <property type="protein sequence ID" value="USN16367.1"/>
    <property type="molecule type" value="Genomic_DNA"/>
</dbReference>
<feature type="transmembrane region" description="Helical" evidence="1">
    <location>
        <begin position="12"/>
        <end position="29"/>
    </location>
</feature>
<evidence type="ECO:0000256" key="1">
    <source>
        <dbReference type="SAM" id="Phobius"/>
    </source>
</evidence>
<evidence type="ECO:0000313" key="2">
    <source>
        <dbReference type="EMBL" id="USN16367.1"/>
    </source>
</evidence>
<protein>
    <submittedName>
        <fullName evidence="2">Uncharacterized protein</fullName>
    </submittedName>
</protein>
<keyword evidence="3" id="KW-1185">Reference proteome</keyword>
<reference evidence="2" key="1">
    <citation type="submission" date="2022-05" db="EMBL/GenBank/DDBJ databases">
        <authorList>
            <person name="Friedrich I."/>
            <person name="Poehlein A."/>
            <person name="Schneider D."/>
            <person name="Hertel R."/>
            <person name="Daniel R."/>
        </authorList>
    </citation>
    <scope>NUCLEOTIDE SEQUENCE</scope>
</reference>
<accession>A0A9E7MUJ0</accession>
<keyword evidence="1" id="KW-1133">Transmembrane helix</keyword>
<evidence type="ECO:0000313" key="3">
    <source>
        <dbReference type="Proteomes" id="UP001056883"/>
    </source>
</evidence>